<dbReference type="InterPro" id="IPR032466">
    <property type="entry name" value="Metal_Hydrolase"/>
</dbReference>
<comment type="caution">
    <text evidence="3">The sequence shown here is derived from an EMBL/GenBank/DDBJ whole genome shotgun (WGS) entry which is preliminary data.</text>
</comment>
<dbReference type="Proteomes" id="UP001203423">
    <property type="component" value="Unassembled WGS sequence"/>
</dbReference>
<accession>A0ABT0L815</accession>
<feature type="domain" description="Amidohydrolase-related" evidence="2">
    <location>
        <begin position="6"/>
        <end position="296"/>
    </location>
</feature>
<dbReference type="PANTHER" id="PTHR43569">
    <property type="entry name" value="AMIDOHYDROLASE"/>
    <property type="match status" value="1"/>
</dbReference>
<sequence length="298" mass="34500">MKNKIIDPHLHLFNLTQGDYHWLSQESPPFWPNKKRIHHNFSEQALTLDNPLELAGFVHIEAGFDNNQPWREIAWLESSCRLPFKAVAGIDLTLDENVFIQRIQQLLSYHSVVGCRHILDEQAYHLLSQTKVQNNLAYLAKNQLSFDLQMPLADEKSMGLLMYLLNRLPALRLIINHAGWPPKQAMSSTIGAANQQEIWQHWQAGLETLSQYPHCAIKCSGWELINEDYKIEGLQAIISQCMATFGEQRVMLGSNFPLVLFQQRYNELWQSYYTLGLSDKQFAALTYANTAYWYKFTL</sequence>
<evidence type="ECO:0000313" key="4">
    <source>
        <dbReference type="Proteomes" id="UP001203423"/>
    </source>
</evidence>
<dbReference type="SUPFAM" id="SSF51556">
    <property type="entry name" value="Metallo-dependent hydrolases"/>
    <property type="match status" value="1"/>
</dbReference>
<dbReference type="PANTHER" id="PTHR43569:SF2">
    <property type="entry name" value="AMIDOHYDROLASE-RELATED DOMAIN-CONTAINING PROTEIN"/>
    <property type="match status" value="1"/>
</dbReference>
<evidence type="ECO:0000313" key="3">
    <source>
        <dbReference type="EMBL" id="MCL1123829.1"/>
    </source>
</evidence>
<name>A0ABT0L815_9GAMM</name>
<dbReference type="Pfam" id="PF04909">
    <property type="entry name" value="Amidohydro_2"/>
    <property type="match status" value="1"/>
</dbReference>
<proteinExistence type="inferred from homology"/>
<evidence type="ECO:0000259" key="2">
    <source>
        <dbReference type="Pfam" id="PF04909"/>
    </source>
</evidence>
<gene>
    <name evidence="3" type="ORF">L2764_04840</name>
</gene>
<dbReference type="RefSeq" id="WP_248939115.1">
    <property type="nucleotide sequence ID" value="NZ_JAKIKS010000012.1"/>
</dbReference>
<keyword evidence="4" id="KW-1185">Reference proteome</keyword>
<dbReference type="InterPro" id="IPR052350">
    <property type="entry name" value="Metallo-dep_Lactonases"/>
</dbReference>
<dbReference type="InterPro" id="IPR006680">
    <property type="entry name" value="Amidohydro-rel"/>
</dbReference>
<protein>
    <submittedName>
        <fullName evidence="3">Amidohydrolase family protein</fullName>
    </submittedName>
</protein>
<evidence type="ECO:0000256" key="1">
    <source>
        <dbReference type="ARBA" id="ARBA00038310"/>
    </source>
</evidence>
<comment type="similarity">
    <text evidence="1">Belongs to the metallo-dependent hydrolases superfamily.</text>
</comment>
<dbReference type="EMBL" id="JAKIKS010000012">
    <property type="protein sequence ID" value="MCL1123829.1"/>
    <property type="molecule type" value="Genomic_DNA"/>
</dbReference>
<dbReference type="Gene3D" id="3.20.20.140">
    <property type="entry name" value="Metal-dependent hydrolases"/>
    <property type="match status" value="1"/>
</dbReference>
<organism evidence="3 4">
    <name type="scientific">Shewanella surugensis</name>
    <dbReference type="NCBI Taxonomy" id="212020"/>
    <lineage>
        <taxon>Bacteria</taxon>
        <taxon>Pseudomonadati</taxon>
        <taxon>Pseudomonadota</taxon>
        <taxon>Gammaproteobacteria</taxon>
        <taxon>Alteromonadales</taxon>
        <taxon>Shewanellaceae</taxon>
        <taxon>Shewanella</taxon>
    </lineage>
</organism>
<reference evidence="3 4" key="1">
    <citation type="submission" date="2022-01" db="EMBL/GenBank/DDBJ databases">
        <title>Whole genome-based taxonomy of the Shewanellaceae.</title>
        <authorList>
            <person name="Martin-Rodriguez A.J."/>
        </authorList>
    </citation>
    <scope>NUCLEOTIDE SEQUENCE [LARGE SCALE GENOMIC DNA]</scope>
    <source>
        <strain evidence="3 4">DSM 17177</strain>
    </source>
</reference>